<dbReference type="PANTHER" id="PTHR34512:SF30">
    <property type="entry name" value="OUTER MEMBRANE PROTEIN ASSEMBLY FACTOR BAMB"/>
    <property type="match status" value="1"/>
</dbReference>
<dbReference type="InterPro" id="IPR002372">
    <property type="entry name" value="PQQ_rpt_dom"/>
</dbReference>
<dbReference type="Proteomes" id="UP000321083">
    <property type="component" value="Unassembled WGS sequence"/>
</dbReference>
<organism evidence="4 5">
    <name type="scientific">Planctomyces bekefii</name>
    <dbReference type="NCBI Taxonomy" id="1653850"/>
    <lineage>
        <taxon>Bacteria</taxon>
        <taxon>Pseudomonadati</taxon>
        <taxon>Planctomycetota</taxon>
        <taxon>Planctomycetia</taxon>
        <taxon>Planctomycetales</taxon>
        <taxon>Planctomycetaceae</taxon>
        <taxon>Planctomyces</taxon>
    </lineage>
</organism>
<dbReference type="Pfam" id="PF13360">
    <property type="entry name" value="PQQ_2"/>
    <property type="match status" value="1"/>
</dbReference>
<feature type="compositionally biased region" description="Low complexity" evidence="1">
    <location>
        <begin position="163"/>
        <end position="186"/>
    </location>
</feature>
<keyword evidence="2" id="KW-0472">Membrane</keyword>
<evidence type="ECO:0000256" key="1">
    <source>
        <dbReference type="SAM" id="MobiDB-lite"/>
    </source>
</evidence>
<keyword evidence="5" id="KW-1185">Reference proteome</keyword>
<feature type="transmembrane region" description="Helical" evidence="2">
    <location>
        <begin position="87"/>
        <end position="107"/>
    </location>
</feature>
<accession>A0A5C6M5W2</accession>
<sequence length="567" mass="61346">MWPAWTLSLLMLVAMILTVTPSIPNRPRFFLMMGGPFLLGLLFSAWVLLLSRLRWKEKLLLAFAGIASPLIAAQVSVPEDALRTAMFIYGVPLAMFLTTTGLAVWHLHAHRSRLTAVVLLLGWLSFGLVRNNGFIGDYRPEFVWRWSPVHEQTLPALPTAAANNSTTATAPATEAAPAEWPQYRGPAGDGAAPGGPTNPDWTTKPPAIVWQIDVGPAWSSFAFSHGRLLTQEQRGDAEYVSCYSADTGELIWSHADKSRFVEVVSGAGPRSTPAVHGGRVYAIGGRGLFNCLSETDGSLLWQHDFVTEYQASVPMWGFSGSPIVVDGLVVVFAGGAGDKGLAALNADTGELVWSLASGGMNYTTPRLLTLAGQRCLLFGDGSGIRGMEPATGKVLFQYKPQGWENAPMVDLQQLAPDSLLTALGDGAGLQRIDVAFTDGQWKFTERWTTKKLRPSFNDSLIHKGAVYGFNQAVFSCIDAETGERRWQGGRYGFGQAILLPESDCILVAAENGDAVLLKATADKLQELGRIPTLNDKTWNHPIVVGNRAWLRNGRTAVCLDLTGQAAP</sequence>
<reference evidence="4 5" key="2">
    <citation type="submission" date="2019-08" db="EMBL/GenBank/DDBJ databases">
        <authorList>
            <person name="Henke P."/>
        </authorList>
    </citation>
    <scope>NUCLEOTIDE SEQUENCE [LARGE SCALE GENOMIC DNA]</scope>
    <source>
        <strain evidence="4">Phe10_nw2017</strain>
    </source>
</reference>
<feature type="domain" description="Pyrrolo-quinoline quinone repeat" evidence="3">
    <location>
        <begin position="238"/>
        <end position="487"/>
    </location>
</feature>
<feature type="transmembrane region" description="Helical" evidence="2">
    <location>
        <begin position="31"/>
        <end position="50"/>
    </location>
</feature>
<name>A0A5C6M5W2_9PLAN</name>
<evidence type="ECO:0000313" key="5">
    <source>
        <dbReference type="Proteomes" id="UP000321083"/>
    </source>
</evidence>
<dbReference type="InterPro" id="IPR015943">
    <property type="entry name" value="WD40/YVTN_repeat-like_dom_sf"/>
</dbReference>
<feature type="transmembrane region" description="Helical" evidence="2">
    <location>
        <begin position="59"/>
        <end position="75"/>
    </location>
</feature>
<keyword evidence="2" id="KW-1133">Transmembrane helix</keyword>
<comment type="caution">
    <text evidence="4">The sequence shown here is derived from an EMBL/GenBank/DDBJ whole genome shotgun (WGS) entry which is preliminary data.</text>
</comment>
<keyword evidence="2" id="KW-0812">Transmembrane</keyword>
<evidence type="ECO:0000256" key="2">
    <source>
        <dbReference type="SAM" id="Phobius"/>
    </source>
</evidence>
<feature type="region of interest" description="Disordered" evidence="1">
    <location>
        <begin position="163"/>
        <end position="205"/>
    </location>
</feature>
<protein>
    <submittedName>
        <fullName evidence="4">Alcohol dehydrogenase</fullName>
    </submittedName>
</protein>
<proteinExistence type="predicted"/>
<gene>
    <name evidence="4" type="ORF">E3A20_14900</name>
</gene>
<evidence type="ECO:0000259" key="3">
    <source>
        <dbReference type="Pfam" id="PF13360"/>
    </source>
</evidence>
<dbReference type="EMBL" id="SRHE01000292">
    <property type="protein sequence ID" value="TWW09382.1"/>
    <property type="molecule type" value="Genomic_DNA"/>
</dbReference>
<reference evidence="4 5" key="1">
    <citation type="submission" date="2019-08" db="EMBL/GenBank/DDBJ databases">
        <title>100 year-old enigma solved: identification of Planctomyces bekefii, the type genus and species of the phylum Planctomycetes.</title>
        <authorList>
            <person name="Svetlana D.N."/>
            <person name="Overmann J."/>
        </authorList>
    </citation>
    <scope>NUCLEOTIDE SEQUENCE [LARGE SCALE GENOMIC DNA]</scope>
    <source>
        <strain evidence="4">Phe10_nw2017</strain>
    </source>
</reference>
<dbReference type="Gene3D" id="2.130.10.10">
    <property type="entry name" value="YVTN repeat-like/Quinoprotein amine dehydrogenase"/>
    <property type="match status" value="2"/>
</dbReference>
<dbReference type="SUPFAM" id="SSF50998">
    <property type="entry name" value="Quinoprotein alcohol dehydrogenase-like"/>
    <property type="match status" value="1"/>
</dbReference>
<dbReference type="InterPro" id="IPR011047">
    <property type="entry name" value="Quinoprotein_ADH-like_sf"/>
</dbReference>
<feature type="transmembrane region" description="Helical" evidence="2">
    <location>
        <begin position="114"/>
        <end position="130"/>
    </location>
</feature>
<evidence type="ECO:0000313" key="4">
    <source>
        <dbReference type="EMBL" id="TWW09382.1"/>
    </source>
</evidence>
<dbReference type="PANTHER" id="PTHR34512">
    <property type="entry name" value="CELL SURFACE PROTEIN"/>
    <property type="match status" value="1"/>
</dbReference>
<dbReference type="AlphaFoldDB" id="A0A5C6M5W2"/>